<comment type="caution">
    <text evidence="2">The sequence shown here is derived from an EMBL/GenBank/DDBJ whole genome shotgun (WGS) entry which is preliminary data.</text>
</comment>
<dbReference type="PANTHER" id="PTHR46929">
    <property type="entry name" value="EXPRESSED PROTEIN"/>
    <property type="match status" value="1"/>
</dbReference>
<dbReference type="PANTHER" id="PTHR46929:SF4">
    <property type="entry name" value="MYB_SANT-LIKE DOMAIN-CONTAINING PROTEIN"/>
    <property type="match status" value="1"/>
</dbReference>
<evidence type="ECO:0000313" key="3">
    <source>
        <dbReference type="Proteomes" id="UP001206925"/>
    </source>
</evidence>
<dbReference type="Pfam" id="PF12776">
    <property type="entry name" value="Myb_DNA-bind_3"/>
    <property type="match status" value="1"/>
</dbReference>
<dbReference type="InterPro" id="IPR024752">
    <property type="entry name" value="Myb/SANT-like_dom"/>
</dbReference>
<reference evidence="2" key="1">
    <citation type="submission" date="2022-06" db="EMBL/GenBank/DDBJ databases">
        <title>Uncovering the hologenomic basis of an extraordinary plant invasion.</title>
        <authorList>
            <person name="Bieker V.C."/>
            <person name="Martin M.D."/>
            <person name="Gilbert T."/>
            <person name="Hodgins K."/>
            <person name="Battlay P."/>
            <person name="Petersen B."/>
            <person name="Wilson J."/>
        </authorList>
    </citation>
    <scope>NUCLEOTIDE SEQUENCE</scope>
    <source>
        <strain evidence="2">AA19_3_7</strain>
        <tissue evidence="2">Leaf</tissue>
    </source>
</reference>
<evidence type="ECO:0000259" key="1">
    <source>
        <dbReference type="Pfam" id="PF12776"/>
    </source>
</evidence>
<organism evidence="2 3">
    <name type="scientific">Ambrosia artemisiifolia</name>
    <name type="common">Common ragweed</name>
    <dbReference type="NCBI Taxonomy" id="4212"/>
    <lineage>
        <taxon>Eukaryota</taxon>
        <taxon>Viridiplantae</taxon>
        <taxon>Streptophyta</taxon>
        <taxon>Embryophyta</taxon>
        <taxon>Tracheophyta</taxon>
        <taxon>Spermatophyta</taxon>
        <taxon>Magnoliopsida</taxon>
        <taxon>eudicotyledons</taxon>
        <taxon>Gunneridae</taxon>
        <taxon>Pentapetalae</taxon>
        <taxon>asterids</taxon>
        <taxon>campanulids</taxon>
        <taxon>Asterales</taxon>
        <taxon>Asteraceae</taxon>
        <taxon>Asteroideae</taxon>
        <taxon>Heliantheae alliance</taxon>
        <taxon>Heliantheae</taxon>
        <taxon>Ambrosia</taxon>
    </lineage>
</organism>
<evidence type="ECO:0000313" key="2">
    <source>
        <dbReference type="EMBL" id="KAI7726503.1"/>
    </source>
</evidence>
<dbReference type="AlphaFoldDB" id="A0AAD5BQA8"/>
<sequence length="85" mass="9701">KFIMSKHEVTVKSLQLKLTEQMDNAFVQSMITQQDNGNRINGTFTTQAYINMVEELSTKLGMDFTKKPFEELSKPDAATLKTKKI</sequence>
<accession>A0AAD5BQA8</accession>
<feature type="non-terminal residue" evidence="2">
    <location>
        <position position="1"/>
    </location>
</feature>
<protein>
    <recommendedName>
        <fullName evidence="1">Myb/SANT-like domain-containing protein</fullName>
    </recommendedName>
</protein>
<name>A0AAD5BQA8_AMBAR</name>
<gene>
    <name evidence="2" type="ORF">M8C21_023733</name>
</gene>
<dbReference type="Proteomes" id="UP001206925">
    <property type="component" value="Unassembled WGS sequence"/>
</dbReference>
<proteinExistence type="predicted"/>
<keyword evidence="3" id="KW-1185">Reference proteome</keyword>
<feature type="domain" description="Myb/SANT-like" evidence="1">
    <location>
        <begin position="19"/>
        <end position="69"/>
    </location>
</feature>
<dbReference type="EMBL" id="JAMZMK010011648">
    <property type="protein sequence ID" value="KAI7726503.1"/>
    <property type="molecule type" value="Genomic_DNA"/>
</dbReference>